<evidence type="ECO:0000313" key="3">
    <source>
        <dbReference type="EMBL" id="KAJ5523977.1"/>
    </source>
</evidence>
<dbReference type="Gene3D" id="3.30.360.10">
    <property type="entry name" value="Dihydrodipicolinate Reductase, domain 2"/>
    <property type="match status" value="1"/>
</dbReference>
<evidence type="ECO:0000313" key="4">
    <source>
        <dbReference type="Proteomes" id="UP001220324"/>
    </source>
</evidence>
<dbReference type="InterPro" id="IPR036291">
    <property type="entry name" value="NAD(P)-bd_dom_sf"/>
</dbReference>
<gene>
    <name evidence="3" type="ORF">N7494_010627</name>
</gene>
<evidence type="ECO:0000259" key="2">
    <source>
        <dbReference type="Pfam" id="PF22685"/>
    </source>
</evidence>
<sequence>MAPIRVGIIGLTPGQWAASAHLPYLQSSESNFEIVAVCNSSVESAAKSVKELKLAEGTRTYGDPQDIANDKNIDLVVCTTRVDRHYKTITPSLKAGKDVYVEWPLGKSLQEAQDLLNIARQNNVKLTAVGLQGRFDPVVETLKEILAEGKIGKVLSTSISAQGMIGGPTEMAKYEYLIDQRVGGNLFSIPASHLLDTVREVLGELSSFQSLLSNQLPVVKLVDVDGSTVRENVKKTTPDHILIQGTLNSGAVLSATIRCGMPFKDAPGLEWSIYGEKGEIRIKGPSAHIQLAGTTSIELHNFQSDKVEKIEPKKATFADTNPAPRNVARIYEAIAARDKSVLCDFEGAVKRHEFIEEVYKQNPGVV</sequence>
<name>A0AAD6CI31_9EURO</name>
<dbReference type="EMBL" id="JAQIZZ010000008">
    <property type="protein sequence ID" value="KAJ5523977.1"/>
    <property type="molecule type" value="Genomic_DNA"/>
</dbReference>
<reference evidence="3 4" key="1">
    <citation type="journal article" date="2023" name="IMA Fungus">
        <title>Comparative genomic study of the Penicillium genus elucidates a diverse pangenome and 15 lateral gene transfer events.</title>
        <authorList>
            <person name="Petersen C."/>
            <person name="Sorensen T."/>
            <person name="Nielsen M.R."/>
            <person name="Sondergaard T.E."/>
            <person name="Sorensen J.L."/>
            <person name="Fitzpatrick D.A."/>
            <person name="Frisvad J.C."/>
            <person name="Nielsen K.L."/>
        </authorList>
    </citation>
    <scope>NUCLEOTIDE SEQUENCE [LARGE SCALE GENOMIC DNA]</scope>
    <source>
        <strain evidence="3 4">IBT 35679</strain>
    </source>
</reference>
<dbReference type="SUPFAM" id="SSF55347">
    <property type="entry name" value="Glyceraldehyde-3-phosphate dehydrogenase-like, C-terminal domain"/>
    <property type="match status" value="1"/>
</dbReference>
<dbReference type="Pfam" id="PF22685">
    <property type="entry name" value="Gal80p_C-like"/>
    <property type="match status" value="1"/>
</dbReference>
<dbReference type="SUPFAM" id="SSF51735">
    <property type="entry name" value="NAD(P)-binding Rossmann-fold domains"/>
    <property type="match status" value="1"/>
</dbReference>
<feature type="domain" description="Gal80p-like C-terminal" evidence="2">
    <location>
        <begin position="137"/>
        <end position="284"/>
    </location>
</feature>
<dbReference type="GO" id="GO:0000166">
    <property type="term" value="F:nucleotide binding"/>
    <property type="evidence" value="ECO:0007669"/>
    <property type="project" value="InterPro"/>
</dbReference>
<dbReference type="Proteomes" id="UP001220324">
    <property type="component" value="Unassembled WGS sequence"/>
</dbReference>
<dbReference type="InterPro" id="IPR051317">
    <property type="entry name" value="Gfo/Idh/MocA_oxidoreduct"/>
</dbReference>
<dbReference type="InterPro" id="IPR055080">
    <property type="entry name" value="Gal80p-like_C"/>
</dbReference>
<dbReference type="PANTHER" id="PTHR43708">
    <property type="entry name" value="CONSERVED EXPRESSED OXIDOREDUCTASE (EUROFUNG)"/>
    <property type="match status" value="1"/>
</dbReference>
<keyword evidence="4" id="KW-1185">Reference proteome</keyword>
<evidence type="ECO:0000259" key="1">
    <source>
        <dbReference type="Pfam" id="PF01408"/>
    </source>
</evidence>
<comment type="caution">
    <text evidence="3">The sequence shown here is derived from an EMBL/GenBank/DDBJ whole genome shotgun (WGS) entry which is preliminary data.</text>
</comment>
<protein>
    <submittedName>
        <fullName evidence="3">NAD-binding Rossmann fold oxidoreductase family protein</fullName>
    </submittedName>
</protein>
<dbReference type="AlphaFoldDB" id="A0AAD6CI31"/>
<organism evidence="3 4">
    <name type="scientific">Penicillium frequentans</name>
    <dbReference type="NCBI Taxonomy" id="3151616"/>
    <lineage>
        <taxon>Eukaryota</taxon>
        <taxon>Fungi</taxon>
        <taxon>Dikarya</taxon>
        <taxon>Ascomycota</taxon>
        <taxon>Pezizomycotina</taxon>
        <taxon>Eurotiomycetes</taxon>
        <taxon>Eurotiomycetidae</taxon>
        <taxon>Eurotiales</taxon>
        <taxon>Aspergillaceae</taxon>
        <taxon>Penicillium</taxon>
    </lineage>
</organism>
<feature type="domain" description="Gfo/Idh/MocA-like oxidoreductase N-terminal" evidence="1">
    <location>
        <begin position="4"/>
        <end position="127"/>
    </location>
</feature>
<accession>A0AAD6CI31</accession>
<dbReference type="PANTHER" id="PTHR43708:SF1">
    <property type="entry name" value="GALACTOSE_LACTOSE METABOLISM REGULATORY PROTEIN GAL80"/>
    <property type="match status" value="1"/>
</dbReference>
<proteinExistence type="predicted"/>
<dbReference type="Gene3D" id="3.40.50.720">
    <property type="entry name" value="NAD(P)-binding Rossmann-like Domain"/>
    <property type="match status" value="1"/>
</dbReference>
<dbReference type="InterPro" id="IPR000683">
    <property type="entry name" value="Gfo/Idh/MocA-like_OxRdtase_N"/>
</dbReference>
<dbReference type="Pfam" id="PF01408">
    <property type="entry name" value="GFO_IDH_MocA"/>
    <property type="match status" value="1"/>
</dbReference>